<dbReference type="CDD" id="cd12148">
    <property type="entry name" value="fungal_TF_MHR"/>
    <property type="match status" value="1"/>
</dbReference>
<feature type="domain" description="Xylanolytic transcriptional activator regulatory" evidence="9">
    <location>
        <begin position="282"/>
        <end position="342"/>
    </location>
</feature>
<dbReference type="SMART" id="SM00906">
    <property type="entry name" value="Fungal_trans"/>
    <property type="match status" value="1"/>
</dbReference>
<organism evidence="10 11">
    <name type="scientific">Penicillium vulpinum</name>
    <dbReference type="NCBI Taxonomy" id="29845"/>
    <lineage>
        <taxon>Eukaryota</taxon>
        <taxon>Fungi</taxon>
        <taxon>Dikarya</taxon>
        <taxon>Ascomycota</taxon>
        <taxon>Pezizomycotina</taxon>
        <taxon>Eurotiomycetes</taxon>
        <taxon>Eurotiomycetidae</taxon>
        <taxon>Eurotiales</taxon>
        <taxon>Aspergillaceae</taxon>
        <taxon>Penicillium</taxon>
    </lineage>
</organism>
<evidence type="ECO:0000259" key="9">
    <source>
        <dbReference type="SMART" id="SM00906"/>
    </source>
</evidence>
<keyword evidence="6" id="KW-0804">Transcription</keyword>
<keyword evidence="7" id="KW-0539">Nucleus</keyword>
<evidence type="ECO:0000256" key="4">
    <source>
        <dbReference type="ARBA" id="ARBA00023015"/>
    </source>
</evidence>
<evidence type="ECO:0000256" key="1">
    <source>
        <dbReference type="ARBA" id="ARBA00004123"/>
    </source>
</evidence>
<comment type="subcellular location">
    <subcellularLocation>
        <location evidence="1">Nucleus</location>
    </subcellularLocation>
</comment>
<evidence type="ECO:0000256" key="5">
    <source>
        <dbReference type="ARBA" id="ARBA00023125"/>
    </source>
</evidence>
<evidence type="ECO:0000256" key="8">
    <source>
        <dbReference type="SAM" id="MobiDB-lite"/>
    </source>
</evidence>
<accession>A0A1V6SFC9</accession>
<dbReference type="AlphaFoldDB" id="A0A1V6SFC9"/>
<gene>
    <name evidence="10" type="ORF">PENVUL_c001G05063</name>
</gene>
<dbReference type="GO" id="GO:0008270">
    <property type="term" value="F:zinc ion binding"/>
    <property type="evidence" value="ECO:0007669"/>
    <property type="project" value="InterPro"/>
</dbReference>
<proteinExistence type="predicted"/>
<dbReference type="GO" id="GO:0006351">
    <property type="term" value="P:DNA-templated transcription"/>
    <property type="evidence" value="ECO:0007669"/>
    <property type="project" value="InterPro"/>
</dbReference>
<protein>
    <recommendedName>
        <fullName evidence="9">Xylanolytic transcriptional activator regulatory domain-containing protein</fullName>
    </recommendedName>
</protein>
<dbReference type="InterPro" id="IPR052202">
    <property type="entry name" value="Yeast_MetPath_Reg"/>
</dbReference>
<dbReference type="GO" id="GO:0000981">
    <property type="term" value="F:DNA-binding transcription factor activity, RNA polymerase II-specific"/>
    <property type="evidence" value="ECO:0007669"/>
    <property type="project" value="TreeGrafter"/>
</dbReference>
<dbReference type="PANTHER" id="PTHR47782">
    <property type="entry name" value="ZN(II)2CYS6 TRANSCRIPTION FACTOR (EUROFUNG)-RELATED"/>
    <property type="match status" value="1"/>
</dbReference>
<reference evidence="11" key="1">
    <citation type="journal article" date="2017" name="Nat. Microbiol.">
        <title>Global analysis of biosynthetic gene clusters reveals vast potential of secondary metabolite production in Penicillium species.</title>
        <authorList>
            <person name="Nielsen J.C."/>
            <person name="Grijseels S."/>
            <person name="Prigent S."/>
            <person name="Ji B."/>
            <person name="Dainat J."/>
            <person name="Nielsen K.F."/>
            <person name="Frisvad J.C."/>
            <person name="Workman M."/>
            <person name="Nielsen J."/>
        </authorList>
    </citation>
    <scope>NUCLEOTIDE SEQUENCE [LARGE SCALE GENOMIC DNA]</scope>
    <source>
        <strain evidence="11">IBT 29486</strain>
    </source>
</reference>
<evidence type="ECO:0000313" key="10">
    <source>
        <dbReference type="EMBL" id="OQE12628.1"/>
    </source>
</evidence>
<keyword evidence="11" id="KW-1185">Reference proteome</keyword>
<dbReference type="EMBL" id="MDYP01000001">
    <property type="protein sequence ID" value="OQE12628.1"/>
    <property type="molecule type" value="Genomic_DNA"/>
</dbReference>
<sequence length="433" mass="48114">MCQVVRHALKRPKVGERTMLACIGCKRKKLKVTTRHTGSEKCVDTLLVHQRECLVEDTATGLHRPRNYMQSLESRVVYLGSFLRESRPDISLDGDDQSRTMNNESVVPFVPPTSAQMPGVSTFGQDSPERAYTGSSHTHQASSTLQNEHAGQVDHLSSEVAMLCLNAAGGEPQYFGPSSAVSFSRIISATMGLKSDPNLSTPRTADLDESDPRVPRTDRVPQLPPPSVSVNLTRAYFDNIHPQYPFLHRPTFCKWEQEVRNASESVDNSTAGEIPIFFVLMAYATGSLVMSQSQDYTASELSTRCFWVAYDIDRVAAFILGRPVAIPEELIDAELPLDIEDEKITRDSLLEKPRATDDQLPTIMTGTIHVIALRKLWAKIHATLYSPNLQHPSTTSEFAIVEGLRQELEDWHASAPIHLDYTATHPLSVFASN</sequence>
<evidence type="ECO:0000256" key="3">
    <source>
        <dbReference type="ARBA" id="ARBA00022833"/>
    </source>
</evidence>
<evidence type="ECO:0000256" key="2">
    <source>
        <dbReference type="ARBA" id="ARBA00022723"/>
    </source>
</evidence>
<keyword evidence="2" id="KW-0479">Metal-binding</keyword>
<keyword evidence="4" id="KW-0805">Transcription regulation</keyword>
<evidence type="ECO:0000256" key="6">
    <source>
        <dbReference type="ARBA" id="ARBA00023163"/>
    </source>
</evidence>
<evidence type="ECO:0000256" key="7">
    <source>
        <dbReference type="ARBA" id="ARBA00023242"/>
    </source>
</evidence>
<feature type="region of interest" description="Disordered" evidence="8">
    <location>
        <begin position="194"/>
        <end position="225"/>
    </location>
</feature>
<feature type="region of interest" description="Disordered" evidence="8">
    <location>
        <begin position="111"/>
        <end position="150"/>
    </location>
</feature>
<keyword evidence="3" id="KW-0862">Zinc</keyword>
<dbReference type="GO" id="GO:0043565">
    <property type="term" value="F:sequence-specific DNA binding"/>
    <property type="evidence" value="ECO:0007669"/>
    <property type="project" value="TreeGrafter"/>
</dbReference>
<name>A0A1V6SFC9_9EURO</name>
<dbReference type="GO" id="GO:0005634">
    <property type="term" value="C:nucleus"/>
    <property type="evidence" value="ECO:0007669"/>
    <property type="project" value="UniProtKB-SubCell"/>
</dbReference>
<evidence type="ECO:0000313" key="11">
    <source>
        <dbReference type="Proteomes" id="UP000191518"/>
    </source>
</evidence>
<comment type="caution">
    <text evidence="10">The sequence shown here is derived from an EMBL/GenBank/DDBJ whole genome shotgun (WGS) entry which is preliminary data.</text>
</comment>
<dbReference type="Proteomes" id="UP000191518">
    <property type="component" value="Unassembled WGS sequence"/>
</dbReference>
<keyword evidence="5" id="KW-0238">DNA-binding</keyword>
<dbReference type="GO" id="GO:0045944">
    <property type="term" value="P:positive regulation of transcription by RNA polymerase II"/>
    <property type="evidence" value="ECO:0007669"/>
    <property type="project" value="TreeGrafter"/>
</dbReference>
<feature type="compositionally biased region" description="Polar residues" evidence="8">
    <location>
        <begin position="133"/>
        <end position="149"/>
    </location>
</feature>
<dbReference type="InterPro" id="IPR007219">
    <property type="entry name" value="XnlR_reg_dom"/>
</dbReference>
<feature type="compositionally biased region" description="Basic and acidic residues" evidence="8">
    <location>
        <begin position="210"/>
        <end position="219"/>
    </location>
</feature>
<dbReference type="Pfam" id="PF04082">
    <property type="entry name" value="Fungal_trans"/>
    <property type="match status" value="1"/>
</dbReference>
<dbReference type="PANTHER" id="PTHR47782:SF12">
    <property type="entry name" value="ZN(II)2CYS6 TRANSCRIPTION FACTOR (EUROFUNG)"/>
    <property type="match status" value="1"/>
</dbReference>